<name>A0AAV9ZVT6_9AGAR</name>
<evidence type="ECO:0000256" key="1">
    <source>
        <dbReference type="SAM" id="MobiDB-lite"/>
    </source>
</evidence>
<comment type="caution">
    <text evidence="2">The sequence shown here is derived from an EMBL/GenBank/DDBJ whole genome shotgun (WGS) entry which is preliminary data.</text>
</comment>
<evidence type="ECO:0000313" key="3">
    <source>
        <dbReference type="Proteomes" id="UP001362999"/>
    </source>
</evidence>
<keyword evidence="3" id="KW-1185">Reference proteome</keyword>
<dbReference type="Proteomes" id="UP001362999">
    <property type="component" value="Unassembled WGS sequence"/>
</dbReference>
<gene>
    <name evidence="2" type="ORF">R3P38DRAFT_2801745</name>
</gene>
<proteinExistence type="predicted"/>
<feature type="region of interest" description="Disordered" evidence="1">
    <location>
        <begin position="1"/>
        <end position="24"/>
    </location>
</feature>
<sequence>MGCFPAAGTSPDNAVESMPKGSKGNHKLKYCSDGFKVKLDSKEQVALWPQPAGIFSDGAEFHPRVFLAQVCELYTKIVVEGLKPEDFTLEQDAFYQLLGNQMVVDKETGVVMFRLFTDFSITVSDDVPKDLM</sequence>
<protein>
    <submittedName>
        <fullName evidence="2">Uncharacterized protein</fullName>
    </submittedName>
</protein>
<dbReference type="EMBL" id="JAWWNJ010000106">
    <property type="protein sequence ID" value="KAK6992888.1"/>
    <property type="molecule type" value="Genomic_DNA"/>
</dbReference>
<dbReference type="AlphaFoldDB" id="A0AAV9ZVT6"/>
<reference evidence="2 3" key="1">
    <citation type="journal article" date="2024" name="J Genomics">
        <title>Draft genome sequencing and assembly of Favolaschia claudopus CIRM-BRFM 2984 isolated from oak limbs.</title>
        <authorList>
            <person name="Navarro D."/>
            <person name="Drula E."/>
            <person name="Chaduli D."/>
            <person name="Cazenave R."/>
            <person name="Ahrendt S."/>
            <person name="Wang J."/>
            <person name="Lipzen A."/>
            <person name="Daum C."/>
            <person name="Barry K."/>
            <person name="Grigoriev I.V."/>
            <person name="Favel A."/>
            <person name="Rosso M.N."/>
            <person name="Martin F."/>
        </authorList>
    </citation>
    <scope>NUCLEOTIDE SEQUENCE [LARGE SCALE GENOMIC DNA]</scope>
    <source>
        <strain evidence="2 3">CIRM-BRFM 2984</strain>
    </source>
</reference>
<evidence type="ECO:0000313" key="2">
    <source>
        <dbReference type="EMBL" id="KAK6992888.1"/>
    </source>
</evidence>
<organism evidence="2 3">
    <name type="scientific">Favolaschia claudopus</name>
    <dbReference type="NCBI Taxonomy" id="2862362"/>
    <lineage>
        <taxon>Eukaryota</taxon>
        <taxon>Fungi</taxon>
        <taxon>Dikarya</taxon>
        <taxon>Basidiomycota</taxon>
        <taxon>Agaricomycotina</taxon>
        <taxon>Agaricomycetes</taxon>
        <taxon>Agaricomycetidae</taxon>
        <taxon>Agaricales</taxon>
        <taxon>Marasmiineae</taxon>
        <taxon>Mycenaceae</taxon>
        <taxon>Favolaschia</taxon>
    </lineage>
</organism>
<accession>A0AAV9ZVT6</accession>